<organism evidence="3">
    <name type="scientific">viral metagenome</name>
    <dbReference type="NCBI Taxonomy" id="1070528"/>
    <lineage>
        <taxon>unclassified sequences</taxon>
        <taxon>metagenomes</taxon>
        <taxon>organismal metagenomes</taxon>
    </lineage>
</organism>
<evidence type="ECO:0000256" key="1">
    <source>
        <dbReference type="SAM" id="MobiDB-lite"/>
    </source>
</evidence>
<feature type="compositionally biased region" description="Low complexity" evidence="1">
    <location>
        <begin position="28"/>
        <end position="65"/>
    </location>
</feature>
<keyword evidence="2" id="KW-0472">Membrane</keyword>
<accession>A0A6C0JVT5</accession>
<evidence type="ECO:0000313" key="3">
    <source>
        <dbReference type="EMBL" id="QHU09031.1"/>
    </source>
</evidence>
<proteinExistence type="predicted"/>
<feature type="transmembrane region" description="Helical" evidence="2">
    <location>
        <begin position="231"/>
        <end position="252"/>
    </location>
</feature>
<reference evidence="3" key="1">
    <citation type="journal article" date="2020" name="Nature">
        <title>Giant virus diversity and host interactions through global metagenomics.</title>
        <authorList>
            <person name="Schulz F."/>
            <person name="Roux S."/>
            <person name="Paez-Espino D."/>
            <person name="Jungbluth S."/>
            <person name="Walsh D.A."/>
            <person name="Denef V.J."/>
            <person name="McMahon K.D."/>
            <person name="Konstantinidis K.T."/>
            <person name="Eloe-Fadrosh E.A."/>
            <person name="Kyrpides N.C."/>
            <person name="Woyke T."/>
        </authorList>
    </citation>
    <scope>NUCLEOTIDE SEQUENCE</scope>
    <source>
        <strain evidence="3">GVMAG-S-1064190-84</strain>
    </source>
</reference>
<keyword evidence="2" id="KW-0812">Transmembrane</keyword>
<dbReference type="EMBL" id="MN740701">
    <property type="protein sequence ID" value="QHU09031.1"/>
    <property type="molecule type" value="Genomic_DNA"/>
</dbReference>
<evidence type="ECO:0000256" key="2">
    <source>
        <dbReference type="SAM" id="Phobius"/>
    </source>
</evidence>
<keyword evidence="2" id="KW-1133">Transmembrane helix</keyword>
<sequence length="472" mass="52803">MLPLGVLLFVIVLLIVLRFTVFKKKSPPKTSNTQPTTTTSNTQPTTTTSNTQPTTTTSNTQPSTSKLIITENGSTKTENYRIRGREGYMINHDVRKCHQSEPEGWCSEIGYAVETNGMAFIYDKRLGPNPQNTVSVCNEDGLCTETPQKCPGEDGYDCTYIEKYNEEGTLISISNKKGEELLDKMAVDCWAGEWEGWTVLNDNVGKFEYRDGKILFKEDIPSREIKAGDELTLSIAVTHFSPTLYFVMLFTLMKRAGEPKPQTIQLAVRGAKEGFRRKWIQEPTTLYNNSTNKMTTSNANSTNQLITSNANSTNQLITSNANSTPWLLEPGQYKLSYYSNASNNTWCSVQTNNGKLRCGAEEDTVQRFTFSKQGDGYKIALGNSPCSTFPSIPGAGEEPVSSGFTKCRSYPYDPDSDLYKVINYAPGNKRFKLLNASQNKYCRMVNDEGLSYTNYLRCDQDSVENGDTFRHS</sequence>
<name>A0A6C0JVT5_9ZZZZ</name>
<feature type="region of interest" description="Disordered" evidence="1">
    <location>
        <begin position="25"/>
        <end position="66"/>
    </location>
</feature>
<protein>
    <submittedName>
        <fullName evidence="3">Uncharacterized protein</fullName>
    </submittedName>
</protein>
<dbReference type="AlphaFoldDB" id="A0A6C0JVT5"/>